<name>A0A4Y2A1Z8_ARAVE</name>
<keyword evidence="2" id="KW-1185">Reference proteome</keyword>
<protein>
    <submittedName>
        <fullName evidence="1">Uncharacterized protein</fullName>
    </submittedName>
</protein>
<comment type="caution">
    <text evidence="1">The sequence shown here is derived from an EMBL/GenBank/DDBJ whole genome shotgun (WGS) entry which is preliminary data.</text>
</comment>
<accession>A0A4Y2A1Z8</accession>
<proteinExistence type="predicted"/>
<evidence type="ECO:0000313" key="1">
    <source>
        <dbReference type="EMBL" id="GBL73851.1"/>
    </source>
</evidence>
<evidence type="ECO:0000313" key="2">
    <source>
        <dbReference type="Proteomes" id="UP000499080"/>
    </source>
</evidence>
<dbReference type="AlphaFoldDB" id="A0A4Y2A1Z8"/>
<gene>
    <name evidence="1" type="ORF">AVEN_230805_1</name>
</gene>
<dbReference type="EMBL" id="BGPR01000004">
    <property type="protein sequence ID" value="GBL73851.1"/>
    <property type="molecule type" value="Genomic_DNA"/>
</dbReference>
<reference evidence="1 2" key="1">
    <citation type="journal article" date="2019" name="Sci. Rep.">
        <title>Orb-weaving spider Araneus ventricosus genome elucidates the spidroin gene catalogue.</title>
        <authorList>
            <person name="Kono N."/>
            <person name="Nakamura H."/>
            <person name="Ohtoshi R."/>
            <person name="Moran D.A.P."/>
            <person name="Shinohara A."/>
            <person name="Yoshida Y."/>
            <person name="Fujiwara M."/>
            <person name="Mori M."/>
            <person name="Tomita M."/>
            <person name="Arakawa K."/>
        </authorList>
    </citation>
    <scope>NUCLEOTIDE SEQUENCE [LARGE SCALE GENOMIC DNA]</scope>
</reference>
<organism evidence="1 2">
    <name type="scientific">Araneus ventricosus</name>
    <name type="common">Orbweaver spider</name>
    <name type="synonym">Epeira ventricosa</name>
    <dbReference type="NCBI Taxonomy" id="182803"/>
    <lineage>
        <taxon>Eukaryota</taxon>
        <taxon>Metazoa</taxon>
        <taxon>Ecdysozoa</taxon>
        <taxon>Arthropoda</taxon>
        <taxon>Chelicerata</taxon>
        <taxon>Arachnida</taxon>
        <taxon>Araneae</taxon>
        <taxon>Araneomorphae</taxon>
        <taxon>Entelegynae</taxon>
        <taxon>Araneoidea</taxon>
        <taxon>Araneidae</taxon>
        <taxon>Araneus</taxon>
    </lineage>
</organism>
<dbReference type="Proteomes" id="UP000499080">
    <property type="component" value="Unassembled WGS sequence"/>
</dbReference>
<sequence>METVFFPVGFYGETGPLLCFALRKPRKTSSCQAKQFSSRAYIVLPIHVHQPSCLNPPGYLRAYQSIIYLSGKNCQLLTLKLGRTCSQIYSPNEARQVELQLQHLNSP</sequence>